<feature type="chain" id="PRO_5018769584" description="Fibronectin type-III domain-containing protein" evidence="1">
    <location>
        <begin position="22"/>
        <end position="714"/>
    </location>
</feature>
<name>A0A3Q2Q8Z2_FUNHE</name>
<dbReference type="PANTHER" id="PTHR47135">
    <property type="entry name" value="FIBRONECTIN TYPE III DOMAIN-CONTAINING PROTEIN 7"/>
    <property type="match status" value="1"/>
</dbReference>
<dbReference type="Proteomes" id="UP000265000">
    <property type="component" value="Unplaced"/>
</dbReference>
<feature type="signal peptide" evidence="1">
    <location>
        <begin position="1"/>
        <end position="21"/>
    </location>
</feature>
<evidence type="ECO:0000256" key="1">
    <source>
        <dbReference type="SAM" id="SignalP"/>
    </source>
</evidence>
<dbReference type="AlphaFoldDB" id="A0A3Q2Q8Z2"/>
<protein>
    <recommendedName>
        <fullName evidence="2">Fibronectin type-III domain-containing protein</fullName>
    </recommendedName>
</protein>
<organism evidence="3 4">
    <name type="scientific">Fundulus heteroclitus</name>
    <name type="common">Killifish</name>
    <name type="synonym">Mummichog</name>
    <dbReference type="NCBI Taxonomy" id="8078"/>
    <lineage>
        <taxon>Eukaryota</taxon>
        <taxon>Metazoa</taxon>
        <taxon>Chordata</taxon>
        <taxon>Craniata</taxon>
        <taxon>Vertebrata</taxon>
        <taxon>Euteleostomi</taxon>
        <taxon>Actinopterygii</taxon>
        <taxon>Neopterygii</taxon>
        <taxon>Teleostei</taxon>
        <taxon>Neoteleostei</taxon>
        <taxon>Acanthomorphata</taxon>
        <taxon>Ovalentaria</taxon>
        <taxon>Atherinomorphae</taxon>
        <taxon>Cyprinodontiformes</taxon>
        <taxon>Fundulidae</taxon>
        <taxon>Fundulus</taxon>
    </lineage>
</organism>
<evidence type="ECO:0000313" key="3">
    <source>
        <dbReference type="Ensembl" id="ENSFHEP00000022562.1"/>
    </source>
</evidence>
<keyword evidence="1" id="KW-0732">Signal</keyword>
<dbReference type="InterPro" id="IPR036116">
    <property type="entry name" value="FN3_sf"/>
</dbReference>
<accession>A0A3Q2Q8Z2</accession>
<evidence type="ECO:0000259" key="2">
    <source>
        <dbReference type="PROSITE" id="PS50853"/>
    </source>
</evidence>
<dbReference type="Pfam" id="PF00041">
    <property type="entry name" value="fn3"/>
    <property type="match status" value="1"/>
</dbReference>
<dbReference type="GeneTree" id="ENSGT00390000004674"/>
<feature type="domain" description="Fibronectin type-III" evidence="2">
    <location>
        <begin position="553"/>
        <end position="639"/>
    </location>
</feature>
<feature type="domain" description="Fibronectin type-III" evidence="2">
    <location>
        <begin position="379"/>
        <end position="465"/>
    </location>
</feature>
<dbReference type="InterPro" id="IPR013783">
    <property type="entry name" value="Ig-like_fold"/>
</dbReference>
<sequence>MQEFCSSVALLFLLQIQYGVAADCNIVSVTSPSASALDVTWSSVAGSSYYVLDLRVVNSTIIPQIKLENISFTQRQVQGLRAGHVYQVTLSAFDMLFYPLCTVSKIAMTVPAGSQITSAQAISSTSVKFTWSTVTGAESYILFLVETFGSSPKEYNRTFTSSSGEVDGLTPSTSYDCYIYSSNSAGRGAKSAIKTVITLVPPPTGVKIIATGKSTARVTWEPRSKVLLYQVSVKDNGNPDKPPVLRSTSSTSMEISNLDPCSTYSVGVSSFNLYLVPGEPSAVTYNTTSIDGVTTVSVDYSCSINMVTVTWDLVSGATKYRAEAVDSTGASLNCTSNSTSCQITTRKCGENYQVRVTAISADCESVSNVTSTFETVPCAPADLKITHDCFDNNIDFSWQPTNNTRYYVATAVDNNGDVAPCWTFDSMCRFTNVDCGQHYTFKVYAVGSGCNSQISQPKYTQTSPCLPTNVRTEASCMANTLVTTWDSSEGALSYTVKAKGNNGETYNCSSPNNTCELEGVPCGEQLSVRILASNDNCSTGEILVNSAQTAPCAPAIVSASAECSPDSARVKWTQNHGAIFYIALAQDSNGNSQHCYSLGTTCVIENLGCGRNYTVKVIGTNLDCNSTASQEAHFMTGPCPPSGIDVFRDCDANRAVIVWQNLQTSGVYTATLADQSGPQLNCTSNTVNNCTIVSPPCGKKYNVTVTYSDGQCQS</sequence>
<proteinExistence type="predicted"/>
<feature type="domain" description="Fibronectin type-III" evidence="2">
    <location>
        <begin position="202"/>
        <end position="291"/>
    </location>
</feature>
<evidence type="ECO:0000313" key="4">
    <source>
        <dbReference type="Proteomes" id="UP000265000"/>
    </source>
</evidence>
<dbReference type="SMART" id="SM00060">
    <property type="entry name" value="FN3"/>
    <property type="match status" value="5"/>
</dbReference>
<dbReference type="PANTHER" id="PTHR47135:SF1">
    <property type="entry name" value="FIBRONECTIN TYPE III DOMAIN-CONTAINING PROTEIN 7"/>
    <property type="match status" value="1"/>
</dbReference>
<feature type="domain" description="Fibronectin type-III" evidence="2">
    <location>
        <begin position="292"/>
        <end position="378"/>
    </location>
</feature>
<feature type="domain" description="Fibronectin type-III" evidence="2">
    <location>
        <begin position="112"/>
        <end position="201"/>
    </location>
</feature>
<dbReference type="Ensembl" id="ENSFHET00000012784.1">
    <property type="protein sequence ID" value="ENSFHEP00000022562.1"/>
    <property type="gene ID" value="ENSFHEG00000000082.1"/>
</dbReference>
<reference evidence="3" key="2">
    <citation type="submission" date="2025-09" db="UniProtKB">
        <authorList>
            <consortium name="Ensembl"/>
        </authorList>
    </citation>
    <scope>IDENTIFICATION</scope>
</reference>
<reference evidence="3" key="1">
    <citation type="submission" date="2025-08" db="UniProtKB">
        <authorList>
            <consortium name="Ensembl"/>
        </authorList>
    </citation>
    <scope>IDENTIFICATION</scope>
</reference>
<dbReference type="CDD" id="cd00063">
    <property type="entry name" value="FN3"/>
    <property type="match status" value="2"/>
</dbReference>
<dbReference type="PROSITE" id="PS50853">
    <property type="entry name" value="FN3"/>
    <property type="match status" value="5"/>
</dbReference>
<dbReference type="SUPFAM" id="SSF49265">
    <property type="entry name" value="Fibronectin type III"/>
    <property type="match status" value="6"/>
</dbReference>
<dbReference type="InterPro" id="IPR003961">
    <property type="entry name" value="FN3_dom"/>
</dbReference>
<dbReference type="STRING" id="8078.ENSFHEP00000022562"/>
<dbReference type="Gene3D" id="2.60.40.10">
    <property type="entry name" value="Immunoglobulins"/>
    <property type="match status" value="5"/>
</dbReference>
<keyword evidence="4" id="KW-1185">Reference proteome</keyword>